<dbReference type="AlphaFoldDB" id="A0A3N4J5U8"/>
<organism evidence="3 4">
    <name type="scientific">Choiromyces venosus 120613-1</name>
    <dbReference type="NCBI Taxonomy" id="1336337"/>
    <lineage>
        <taxon>Eukaryota</taxon>
        <taxon>Fungi</taxon>
        <taxon>Dikarya</taxon>
        <taxon>Ascomycota</taxon>
        <taxon>Pezizomycotina</taxon>
        <taxon>Pezizomycetes</taxon>
        <taxon>Pezizales</taxon>
        <taxon>Tuberaceae</taxon>
        <taxon>Choiromyces</taxon>
    </lineage>
</organism>
<evidence type="ECO:0000259" key="2">
    <source>
        <dbReference type="Pfam" id="PF24883"/>
    </source>
</evidence>
<gene>
    <name evidence="3" type="ORF">L873DRAFT_1513302</name>
</gene>
<dbReference type="Pfam" id="PF24883">
    <property type="entry name" value="NPHP3_N"/>
    <property type="match status" value="1"/>
</dbReference>
<dbReference type="EMBL" id="ML120448">
    <property type="protein sequence ID" value="RPA93682.1"/>
    <property type="molecule type" value="Genomic_DNA"/>
</dbReference>
<protein>
    <recommendedName>
        <fullName evidence="2">Nephrocystin 3-like N-terminal domain-containing protein</fullName>
    </recommendedName>
</protein>
<dbReference type="Proteomes" id="UP000276215">
    <property type="component" value="Unassembled WGS sequence"/>
</dbReference>
<proteinExistence type="predicted"/>
<keyword evidence="4" id="KW-1185">Reference proteome</keyword>
<evidence type="ECO:0000313" key="4">
    <source>
        <dbReference type="Proteomes" id="UP000276215"/>
    </source>
</evidence>
<dbReference type="PANTHER" id="PTHR10039">
    <property type="entry name" value="AMELOGENIN"/>
    <property type="match status" value="1"/>
</dbReference>
<evidence type="ECO:0000313" key="3">
    <source>
        <dbReference type="EMBL" id="RPA93682.1"/>
    </source>
</evidence>
<keyword evidence="1" id="KW-0677">Repeat</keyword>
<name>A0A3N4J5U8_9PEZI</name>
<dbReference type="InterPro" id="IPR056884">
    <property type="entry name" value="NPHP3-like_N"/>
</dbReference>
<dbReference type="OrthoDB" id="1577640at2759"/>
<sequence>MKNTAYLVGMLLKQFLSGLGEVRKAISWEFTKPEKLMGQSPSVREIEKMLSTVLASFRQAFICIDAVGEFPVKERWHLFDSLVRLIQRSLGTRLFLTSRRRVQREMKQHLDKMDAQIVSIGSNEEDIRRYITERLDKD</sequence>
<accession>A0A3N4J5U8</accession>
<evidence type="ECO:0000256" key="1">
    <source>
        <dbReference type="ARBA" id="ARBA00022737"/>
    </source>
</evidence>
<feature type="domain" description="Nephrocystin 3-like N-terminal" evidence="2">
    <location>
        <begin position="3"/>
        <end position="99"/>
    </location>
</feature>
<reference evidence="3 4" key="1">
    <citation type="journal article" date="2018" name="Nat. Ecol. Evol.">
        <title>Pezizomycetes genomes reveal the molecular basis of ectomycorrhizal truffle lifestyle.</title>
        <authorList>
            <person name="Murat C."/>
            <person name="Payen T."/>
            <person name="Noel B."/>
            <person name="Kuo A."/>
            <person name="Morin E."/>
            <person name="Chen J."/>
            <person name="Kohler A."/>
            <person name="Krizsan K."/>
            <person name="Balestrini R."/>
            <person name="Da Silva C."/>
            <person name="Montanini B."/>
            <person name="Hainaut M."/>
            <person name="Levati E."/>
            <person name="Barry K.W."/>
            <person name="Belfiori B."/>
            <person name="Cichocki N."/>
            <person name="Clum A."/>
            <person name="Dockter R.B."/>
            <person name="Fauchery L."/>
            <person name="Guy J."/>
            <person name="Iotti M."/>
            <person name="Le Tacon F."/>
            <person name="Lindquist E.A."/>
            <person name="Lipzen A."/>
            <person name="Malagnac F."/>
            <person name="Mello A."/>
            <person name="Molinier V."/>
            <person name="Miyauchi S."/>
            <person name="Poulain J."/>
            <person name="Riccioni C."/>
            <person name="Rubini A."/>
            <person name="Sitrit Y."/>
            <person name="Splivallo R."/>
            <person name="Traeger S."/>
            <person name="Wang M."/>
            <person name="Zifcakova L."/>
            <person name="Wipf D."/>
            <person name="Zambonelli A."/>
            <person name="Paolocci F."/>
            <person name="Nowrousian M."/>
            <person name="Ottonello S."/>
            <person name="Baldrian P."/>
            <person name="Spatafora J.W."/>
            <person name="Henrissat B."/>
            <person name="Nagy L.G."/>
            <person name="Aury J.M."/>
            <person name="Wincker P."/>
            <person name="Grigoriev I.V."/>
            <person name="Bonfante P."/>
            <person name="Martin F.M."/>
        </authorList>
    </citation>
    <scope>NUCLEOTIDE SEQUENCE [LARGE SCALE GENOMIC DNA]</scope>
    <source>
        <strain evidence="3 4">120613-1</strain>
    </source>
</reference>